<dbReference type="RefSeq" id="WP_106515755.1">
    <property type="nucleotide sequence ID" value="NZ_PXYI01000012.1"/>
</dbReference>
<protein>
    <recommendedName>
        <fullName evidence="2">DUF5681 domain-containing protein</fullName>
    </recommendedName>
</protein>
<dbReference type="Proteomes" id="UP000241167">
    <property type="component" value="Unassembled WGS sequence"/>
</dbReference>
<feature type="domain" description="DUF5681" evidence="2">
    <location>
        <begin position="12"/>
        <end position="72"/>
    </location>
</feature>
<evidence type="ECO:0000313" key="4">
    <source>
        <dbReference type="Proteomes" id="UP000241167"/>
    </source>
</evidence>
<feature type="region of interest" description="Disordered" evidence="1">
    <location>
        <begin position="1"/>
        <end position="31"/>
    </location>
</feature>
<dbReference type="AlphaFoldDB" id="A0A2P7QF87"/>
<reference evidence="3 4" key="1">
    <citation type="submission" date="2018-03" db="EMBL/GenBank/DDBJ databases">
        <title>The draft genome of Sphingosinicella sp. GL-C-18.</title>
        <authorList>
            <person name="Liu L."/>
            <person name="Li L."/>
            <person name="Liang L."/>
            <person name="Zhang X."/>
            <person name="Wang T."/>
        </authorList>
    </citation>
    <scope>NUCLEOTIDE SEQUENCE [LARGE SCALE GENOMIC DNA]</scope>
    <source>
        <strain evidence="3 4">GL-C-18</strain>
    </source>
</reference>
<evidence type="ECO:0000313" key="3">
    <source>
        <dbReference type="EMBL" id="PSJ36623.1"/>
    </source>
</evidence>
<feature type="region of interest" description="Disordered" evidence="1">
    <location>
        <begin position="136"/>
        <end position="160"/>
    </location>
</feature>
<proteinExistence type="predicted"/>
<keyword evidence="4" id="KW-1185">Reference proteome</keyword>
<sequence>MPDPTTIARAESGQFLPGTSGNPAGRPRGSRNRASVLRDLVDGGEAASIARMVVERAIDGEWAAMRILFTRLFPPAREAAIEFDLPEVTTRADAVAASAALIAATASGEITPGEARKLLPLLTTHMKMIDALEREQSRNAAADADDEALPAPAAAREPETLPFLASPASVAAMDDRAPCKSPVVAADPAHRMPLTQPADLNRATSSDPAPARPRRGDAEGADLERRIAEGPARHDAPYPQSAACKKPVSSRRAPVAAERGRPPETLAPDRADEEDALEMLEQLAGSWMSQFGSGHPIGTELTGAPDQAVRPTRIGREPDPSAFRA</sequence>
<feature type="compositionally biased region" description="Basic and acidic residues" evidence="1">
    <location>
        <begin position="214"/>
        <end position="236"/>
    </location>
</feature>
<dbReference type="OrthoDB" id="2086138at2"/>
<name>A0A2P7QF87_9SPHN</name>
<comment type="caution">
    <text evidence="3">The sequence shown here is derived from an EMBL/GenBank/DDBJ whole genome shotgun (WGS) entry which is preliminary data.</text>
</comment>
<feature type="region of interest" description="Disordered" evidence="1">
    <location>
        <begin position="181"/>
        <end position="274"/>
    </location>
</feature>
<gene>
    <name evidence="3" type="ORF">C7I55_24830</name>
</gene>
<evidence type="ECO:0000259" key="2">
    <source>
        <dbReference type="Pfam" id="PF18932"/>
    </source>
</evidence>
<organism evidence="3 4">
    <name type="scientific">Allosphingosinicella deserti</name>
    <dbReference type="NCBI Taxonomy" id="2116704"/>
    <lineage>
        <taxon>Bacteria</taxon>
        <taxon>Pseudomonadati</taxon>
        <taxon>Pseudomonadota</taxon>
        <taxon>Alphaproteobacteria</taxon>
        <taxon>Sphingomonadales</taxon>
        <taxon>Sphingomonadaceae</taxon>
        <taxon>Allosphingosinicella</taxon>
    </lineage>
</organism>
<dbReference type="Pfam" id="PF18932">
    <property type="entry name" value="DUF5681"/>
    <property type="match status" value="1"/>
</dbReference>
<feature type="compositionally biased region" description="Basic and acidic residues" evidence="1">
    <location>
        <begin position="258"/>
        <end position="270"/>
    </location>
</feature>
<dbReference type="EMBL" id="PXYI01000012">
    <property type="protein sequence ID" value="PSJ36623.1"/>
    <property type="molecule type" value="Genomic_DNA"/>
</dbReference>
<feature type="region of interest" description="Disordered" evidence="1">
    <location>
        <begin position="289"/>
        <end position="325"/>
    </location>
</feature>
<evidence type="ECO:0000256" key="1">
    <source>
        <dbReference type="SAM" id="MobiDB-lite"/>
    </source>
</evidence>
<dbReference type="InterPro" id="IPR043736">
    <property type="entry name" value="DUF5681"/>
</dbReference>
<accession>A0A2P7QF87</accession>